<organism evidence="1 2">
    <name type="scientific">Candidatus Brennerbacteria bacterium RIFOXYD1_FULL_41_16</name>
    <dbReference type="NCBI Taxonomy" id="1797529"/>
    <lineage>
        <taxon>Bacteria</taxon>
        <taxon>Candidatus Brenneribacteriota</taxon>
    </lineage>
</organism>
<reference evidence="1 2" key="1">
    <citation type="journal article" date="2016" name="Nat. Commun.">
        <title>Thousands of microbial genomes shed light on interconnected biogeochemical processes in an aquifer system.</title>
        <authorList>
            <person name="Anantharaman K."/>
            <person name="Brown C.T."/>
            <person name="Hug L.A."/>
            <person name="Sharon I."/>
            <person name="Castelle C.J."/>
            <person name="Probst A.J."/>
            <person name="Thomas B.C."/>
            <person name="Singh A."/>
            <person name="Wilkins M.J."/>
            <person name="Karaoz U."/>
            <person name="Brodie E.L."/>
            <person name="Williams K.H."/>
            <person name="Hubbard S.S."/>
            <person name="Banfield J.F."/>
        </authorList>
    </citation>
    <scope>NUCLEOTIDE SEQUENCE [LARGE SCALE GENOMIC DNA]</scope>
</reference>
<proteinExistence type="predicted"/>
<accession>A0A1G1XLJ4</accession>
<dbReference type="EMBL" id="MHHY01000004">
    <property type="protein sequence ID" value="OGY40841.1"/>
    <property type="molecule type" value="Genomic_DNA"/>
</dbReference>
<protein>
    <submittedName>
        <fullName evidence="1">Uncharacterized protein</fullName>
    </submittedName>
</protein>
<evidence type="ECO:0000313" key="1">
    <source>
        <dbReference type="EMBL" id="OGY40841.1"/>
    </source>
</evidence>
<name>A0A1G1XLJ4_9BACT</name>
<comment type="caution">
    <text evidence="1">The sequence shown here is derived from an EMBL/GenBank/DDBJ whole genome shotgun (WGS) entry which is preliminary data.</text>
</comment>
<evidence type="ECO:0000313" key="2">
    <source>
        <dbReference type="Proteomes" id="UP000178570"/>
    </source>
</evidence>
<dbReference type="Proteomes" id="UP000178570">
    <property type="component" value="Unassembled WGS sequence"/>
</dbReference>
<dbReference type="STRING" id="1797529.A2570_00295"/>
<dbReference type="AlphaFoldDB" id="A0A1G1XLJ4"/>
<sequence length="83" mass="9511">MLIVVYGSKKFSVPDEAMMIREAVIVIDNRTAIIARDWRDNVTQAVREIPHLPRHIQHTEGLKDYLIEKKFCAASSIFIGNVM</sequence>
<gene>
    <name evidence="1" type="ORF">A2570_00295</name>
</gene>